<dbReference type="Proteomes" id="UP000199169">
    <property type="component" value="Unassembled WGS sequence"/>
</dbReference>
<gene>
    <name evidence="2" type="ORF">ACCAA_50060</name>
</gene>
<keyword evidence="1" id="KW-0812">Transmembrane</keyword>
<sequence length="159" mass="17378">MKVARATANRDDFPAGLARLGHQVPGASQAAGALKVGSPACKMNLIATLTGNAMVRSLLPVALFAVVSVLGAFGSLLAPVNAQPIRAATRAELLYSTHCIGCHDTEIHWRDKKLVTDRETLRAEVRRWQEIQGLGWGRAEVDEVTRYLQARYYHDLKSD</sequence>
<name>A0A1A8XV19_9PROT</name>
<proteinExistence type="predicted"/>
<organism evidence="2 3">
    <name type="scientific">Candidatus Accumulibacter aalborgensis</name>
    <dbReference type="NCBI Taxonomy" id="1860102"/>
    <lineage>
        <taxon>Bacteria</taxon>
        <taxon>Pseudomonadati</taxon>
        <taxon>Pseudomonadota</taxon>
        <taxon>Betaproteobacteria</taxon>
        <taxon>Candidatus Accumulibacter</taxon>
    </lineage>
</organism>
<dbReference type="AlphaFoldDB" id="A0A1A8XV19"/>
<dbReference type="GO" id="GO:0020037">
    <property type="term" value="F:heme binding"/>
    <property type="evidence" value="ECO:0007669"/>
    <property type="project" value="InterPro"/>
</dbReference>
<evidence type="ECO:0000313" key="3">
    <source>
        <dbReference type="Proteomes" id="UP000199169"/>
    </source>
</evidence>
<dbReference type="STRING" id="1860102.ACCAA_50060"/>
<evidence type="ECO:0000256" key="1">
    <source>
        <dbReference type="SAM" id="Phobius"/>
    </source>
</evidence>
<feature type="transmembrane region" description="Helical" evidence="1">
    <location>
        <begin position="58"/>
        <end position="80"/>
    </location>
</feature>
<evidence type="ECO:0000313" key="2">
    <source>
        <dbReference type="EMBL" id="SBT07808.1"/>
    </source>
</evidence>
<keyword evidence="1" id="KW-0472">Membrane</keyword>
<dbReference type="GO" id="GO:0009055">
    <property type="term" value="F:electron transfer activity"/>
    <property type="evidence" value="ECO:0007669"/>
    <property type="project" value="InterPro"/>
</dbReference>
<dbReference type="EMBL" id="FLQX01000127">
    <property type="protein sequence ID" value="SBT07808.1"/>
    <property type="molecule type" value="Genomic_DNA"/>
</dbReference>
<keyword evidence="3" id="KW-1185">Reference proteome</keyword>
<dbReference type="SUPFAM" id="SSF46626">
    <property type="entry name" value="Cytochrome c"/>
    <property type="match status" value="1"/>
</dbReference>
<reference evidence="2 3" key="1">
    <citation type="submission" date="2016-06" db="EMBL/GenBank/DDBJ databases">
        <authorList>
            <person name="Kjaerup R.B."/>
            <person name="Dalgaard T.S."/>
            <person name="Juul-Madsen H.R."/>
        </authorList>
    </citation>
    <scope>NUCLEOTIDE SEQUENCE [LARGE SCALE GENOMIC DNA]</scope>
    <source>
        <strain evidence="2">3</strain>
    </source>
</reference>
<dbReference type="InterPro" id="IPR036909">
    <property type="entry name" value="Cyt_c-like_dom_sf"/>
</dbReference>
<accession>A0A1A8XV19</accession>
<keyword evidence="1" id="KW-1133">Transmembrane helix</keyword>
<evidence type="ECO:0008006" key="4">
    <source>
        <dbReference type="Google" id="ProtNLM"/>
    </source>
</evidence>
<dbReference type="Gene3D" id="1.10.760.10">
    <property type="entry name" value="Cytochrome c-like domain"/>
    <property type="match status" value="1"/>
</dbReference>
<protein>
    <recommendedName>
        <fullName evidence="4">Cytochrome c domain-containing protein</fullName>
    </recommendedName>
</protein>